<gene>
    <name evidence="1" type="ORF">KJK29_26890</name>
</gene>
<dbReference type="EMBL" id="CP075896">
    <property type="protein sequence ID" value="QWB25895.1"/>
    <property type="molecule type" value="Genomic_DNA"/>
</dbReference>
<reference evidence="2" key="1">
    <citation type="submission" date="2021-05" db="EMBL/GenBank/DDBJ databases">
        <title>Direct Submission.</title>
        <authorList>
            <person name="Li K."/>
            <person name="Gao J."/>
        </authorList>
    </citation>
    <scope>NUCLEOTIDE SEQUENCE [LARGE SCALE GENOMIC DNA]</scope>
    <source>
        <strain evidence="2">MG62</strain>
    </source>
</reference>
<proteinExistence type="predicted"/>
<evidence type="ECO:0000313" key="2">
    <source>
        <dbReference type="Proteomes" id="UP000679629"/>
    </source>
</evidence>
<keyword evidence="2" id="KW-1185">Reference proteome</keyword>
<accession>A0ABX8FXF4</accession>
<organism evidence="1 2">
    <name type="scientific">Streptomyces koelreuteriae</name>
    <dbReference type="NCBI Taxonomy" id="2838015"/>
    <lineage>
        <taxon>Bacteria</taxon>
        <taxon>Bacillati</taxon>
        <taxon>Actinomycetota</taxon>
        <taxon>Actinomycetes</taxon>
        <taxon>Kitasatosporales</taxon>
        <taxon>Streptomycetaceae</taxon>
        <taxon>Streptomyces</taxon>
    </lineage>
</organism>
<protein>
    <submittedName>
        <fullName evidence="1">Uncharacterized protein</fullName>
    </submittedName>
</protein>
<dbReference type="Proteomes" id="UP000679629">
    <property type="component" value="Chromosome"/>
</dbReference>
<dbReference type="RefSeq" id="WP_215121723.1">
    <property type="nucleotide sequence ID" value="NZ_CP075896.1"/>
</dbReference>
<name>A0ABX8FXF4_9ACTN</name>
<sequence>MKRRTITIISAAALAFVGLATGLTIWLLQPSYDDIVKGCQKALAAQSKAGREGKPNACKDVKEDDYGALVISNAFDNLPQKDQDVLDYYDDGSINDSIGGDTP</sequence>
<evidence type="ECO:0000313" key="1">
    <source>
        <dbReference type="EMBL" id="QWB25895.1"/>
    </source>
</evidence>